<name>A0ABW7Z8I8_9ACTN</name>
<feature type="compositionally biased region" description="Basic and acidic residues" evidence="1">
    <location>
        <begin position="36"/>
        <end position="55"/>
    </location>
</feature>
<dbReference type="Proteomes" id="UP001612741">
    <property type="component" value="Unassembled WGS sequence"/>
</dbReference>
<feature type="compositionally biased region" description="Basic residues" evidence="1">
    <location>
        <begin position="7"/>
        <end position="19"/>
    </location>
</feature>
<comment type="caution">
    <text evidence="2">The sequence shown here is derived from an EMBL/GenBank/DDBJ whole genome shotgun (WGS) entry which is preliminary data.</text>
</comment>
<keyword evidence="3" id="KW-1185">Reference proteome</keyword>
<proteinExistence type="predicted"/>
<sequence length="55" mass="6032">MAEPRKKPATKSGKAKKATIKATRQAKAVKRQATRKPMDEARPLRSAGRDTRPGC</sequence>
<accession>A0ABW7Z8I8</accession>
<organism evidence="2 3">
    <name type="scientific">Nonomuraea typhae</name>
    <dbReference type="NCBI Taxonomy" id="2603600"/>
    <lineage>
        <taxon>Bacteria</taxon>
        <taxon>Bacillati</taxon>
        <taxon>Actinomycetota</taxon>
        <taxon>Actinomycetes</taxon>
        <taxon>Streptosporangiales</taxon>
        <taxon>Streptosporangiaceae</taxon>
        <taxon>Nonomuraea</taxon>
    </lineage>
</organism>
<dbReference type="RefSeq" id="WP_397089534.1">
    <property type="nucleotide sequence ID" value="NZ_JBITGY010000012.1"/>
</dbReference>
<feature type="region of interest" description="Disordered" evidence="1">
    <location>
        <begin position="1"/>
        <end position="55"/>
    </location>
</feature>
<evidence type="ECO:0000313" key="2">
    <source>
        <dbReference type="EMBL" id="MFI6503778.1"/>
    </source>
</evidence>
<evidence type="ECO:0000313" key="3">
    <source>
        <dbReference type="Proteomes" id="UP001612741"/>
    </source>
</evidence>
<protein>
    <submittedName>
        <fullName evidence="2">Uncharacterized protein</fullName>
    </submittedName>
</protein>
<reference evidence="2 3" key="1">
    <citation type="submission" date="2024-10" db="EMBL/GenBank/DDBJ databases">
        <title>The Natural Products Discovery Center: Release of the First 8490 Sequenced Strains for Exploring Actinobacteria Biosynthetic Diversity.</title>
        <authorList>
            <person name="Kalkreuter E."/>
            <person name="Kautsar S.A."/>
            <person name="Yang D."/>
            <person name="Bader C.D."/>
            <person name="Teijaro C.N."/>
            <person name="Fluegel L."/>
            <person name="Davis C.M."/>
            <person name="Simpson J.R."/>
            <person name="Lauterbach L."/>
            <person name="Steele A.D."/>
            <person name="Gui C."/>
            <person name="Meng S."/>
            <person name="Li G."/>
            <person name="Viehrig K."/>
            <person name="Ye F."/>
            <person name="Su P."/>
            <person name="Kiefer A.F."/>
            <person name="Nichols A."/>
            <person name="Cepeda A.J."/>
            <person name="Yan W."/>
            <person name="Fan B."/>
            <person name="Jiang Y."/>
            <person name="Adhikari A."/>
            <person name="Zheng C.-J."/>
            <person name="Schuster L."/>
            <person name="Cowan T.M."/>
            <person name="Smanski M.J."/>
            <person name="Chevrette M.G."/>
            <person name="De Carvalho L.P.S."/>
            <person name="Shen B."/>
        </authorList>
    </citation>
    <scope>NUCLEOTIDE SEQUENCE [LARGE SCALE GENOMIC DNA]</scope>
    <source>
        <strain evidence="2 3">NPDC050545</strain>
    </source>
</reference>
<dbReference type="EMBL" id="JBITGY010000012">
    <property type="protein sequence ID" value="MFI6503778.1"/>
    <property type="molecule type" value="Genomic_DNA"/>
</dbReference>
<evidence type="ECO:0000256" key="1">
    <source>
        <dbReference type="SAM" id="MobiDB-lite"/>
    </source>
</evidence>
<gene>
    <name evidence="2" type="ORF">ACIBG2_40780</name>
</gene>